<dbReference type="AlphaFoldDB" id="A0A1B0DAJ0"/>
<dbReference type="PANTHER" id="PTHR24047">
    <property type="entry name" value="FI01909P-RELATED"/>
    <property type="match status" value="1"/>
</dbReference>
<dbReference type="Proteomes" id="UP000092462">
    <property type="component" value="Unassembled WGS sequence"/>
</dbReference>
<dbReference type="EnsemblMetazoa" id="PPAI004695-RA">
    <property type="protein sequence ID" value="PPAI004695-PA"/>
    <property type="gene ID" value="PPAI004695"/>
</dbReference>
<dbReference type="Gene3D" id="2.10.25.10">
    <property type="entry name" value="Laminin"/>
    <property type="match status" value="2"/>
</dbReference>
<dbReference type="VEuPathDB" id="VectorBase:PPAI004695"/>
<protein>
    <recommendedName>
        <fullName evidence="4">EGF-like domain-containing protein</fullName>
    </recommendedName>
</protein>
<dbReference type="InterPro" id="IPR053255">
    <property type="entry name" value="EGF-like_domain"/>
</dbReference>
<reference evidence="2" key="1">
    <citation type="submission" date="2022-08" db="UniProtKB">
        <authorList>
            <consortium name="EnsemblMetazoa"/>
        </authorList>
    </citation>
    <scope>IDENTIFICATION</scope>
    <source>
        <strain evidence="2">Israel</strain>
    </source>
</reference>
<sequence length="296" mass="32667">MSGESQVEAQWGQGGLEKPAKIETNSRETQKIIKEQKPYTTKELFKKQCPFTTAKLECPFWRNVTKYETVDKVVAEENKFVACCEGYFLKNNESCLPLCKDQCINGNCTAPDECTCWEGYNKSPDKTNICNPFCTSCVNGDCIEPNKCRCHKGYVEDPETHICEPFCGDDKCGFGHCQESYNCKCDAGYEKDGNGTCTIKSCVSKCNGGNCIDGNCECPIGAEWSDELLSCVCPTLPTTLQAQTQKETSTIPNTIPSTIASTITEENTRTETVESPSDDSGYDKDLLIKGLSGIIY</sequence>
<name>A0A1B0DAJ0_PHLPP</name>
<accession>A0A1B0DAJ0</accession>
<dbReference type="PANTHER" id="PTHR24047:SF32">
    <property type="entry name" value="FI01909P-RELATED"/>
    <property type="match status" value="1"/>
</dbReference>
<keyword evidence="3" id="KW-1185">Reference proteome</keyword>
<feature type="compositionally biased region" description="Basic and acidic residues" evidence="1">
    <location>
        <begin position="18"/>
        <end position="27"/>
    </location>
</feature>
<dbReference type="VEuPathDB" id="VectorBase:PPAPM1_001190"/>
<dbReference type="EMBL" id="AJVK01013329">
    <property type="status" value="NOT_ANNOTATED_CDS"/>
    <property type="molecule type" value="Genomic_DNA"/>
</dbReference>
<organism evidence="2 3">
    <name type="scientific">Phlebotomus papatasi</name>
    <name type="common">Sandfly</name>
    <dbReference type="NCBI Taxonomy" id="29031"/>
    <lineage>
        <taxon>Eukaryota</taxon>
        <taxon>Metazoa</taxon>
        <taxon>Ecdysozoa</taxon>
        <taxon>Arthropoda</taxon>
        <taxon>Hexapoda</taxon>
        <taxon>Insecta</taxon>
        <taxon>Pterygota</taxon>
        <taxon>Neoptera</taxon>
        <taxon>Endopterygota</taxon>
        <taxon>Diptera</taxon>
        <taxon>Nematocera</taxon>
        <taxon>Psychodoidea</taxon>
        <taxon>Psychodidae</taxon>
        <taxon>Phlebotomus</taxon>
        <taxon>Phlebotomus</taxon>
    </lineage>
</organism>
<evidence type="ECO:0000256" key="1">
    <source>
        <dbReference type="SAM" id="MobiDB-lite"/>
    </source>
</evidence>
<evidence type="ECO:0000313" key="2">
    <source>
        <dbReference type="EnsemblMetazoa" id="PPAI004695-PA"/>
    </source>
</evidence>
<feature type="region of interest" description="Disordered" evidence="1">
    <location>
        <begin position="1"/>
        <end position="27"/>
    </location>
</feature>
<evidence type="ECO:0000313" key="3">
    <source>
        <dbReference type="Proteomes" id="UP000092462"/>
    </source>
</evidence>
<proteinExistence type="predicted"/>
<evidence type="ECO:0008006" key="4">
    <source>
        <dbReference type="Google" id="ProtNLM"/>
    </source>
</evidence>